<sequence length="400" mass="43211">MNIDDEDLITHLRALGDASSEPGLSPDGQGRAWQSVLRRGRRARGARRARTAGAAAVAVVVAGAGLNVAGFGSAGGASRTARVETVAHVLHTAAENADTAKPGPGQYTHITTEHWRLARIPAKEGQHTSTPVPDDAFIAFRKKTREEVWIPSKAQGMMYRTRTGPIATKFRSADDKRYVKNHYPDRFETTTRYFAGPSHHGKQTGRTMHPIEPGHPGSAVGDRNSKDSHRTPIEDKPATWLDPTPKFLASLPHEPQALLDALATGHGESAVVFNDSRADTQFRRLSGVLTSGLVPSELRAALYRAALKIPGVTVTEETTTFNGQPGIAVGRVSSTGHIRQEIIFNKSDYQYIGQRQVVVKPGGRDELTLPANLTAPKGTVFYSAAVTTNITDKPKFAIPK</sequence>
<accession>A0AAE3ZGR9</accession>
<dbReference type="InterPro" id="IPR047789">
    <property type="entry name" value="CU044_5270-like"/>
</dbReference>
<feature type="region of interest" description="Disordered" evidence="1">
    <location>
        <begin position="192"/>
        <end position="241"/>
    </location>
</feature>
<comment type="caution">
    <text evidence="2">The sequence shown here is derived from an EMBL/GenBank/DDBJ whole genome shotgun (WGS) entry which is preliminary data.</text>
</comment>
<protein>
    <recommendedName>
        <fullName evidence="4">CU044_5270 family protein</fullName>
    </recommendedName>
</protein>
<reference evidence="2" key="1">
    <citation type="submission" date="2023-07" db="EMBL/GenBank/DDBJ databases">
        <title>Sequencing the genomes of 1000 actinobacteria strains.</title>
        <authorList>
            <person name="Klenk H.-P."/>
        </authorList>
    </citation>
    <scope>NUCLEOTIDE SEQUENCE</scope>
    <source>
        <strain evidence="2">DSM 45977</strain>
    </source>
</reference>
<evidence type="ECO:0000313" key="2">
    <source>
        <dbReference type="EMBL" id="MDR7304641.1"/>
    </source>
</evidence>
<dbReference type="AlphaFoldDB" id="A0AAE3ZGR9"/>
<dbReference type="EMBL" id="JAVDXW010000002">
    <property type="protein sequence ID" value="MDR7304641.1"/>
    <property type="molecule type" value="Genomic_DNA"/>
</dbReference>
<gene>
    <name evidence="2" type="ORF">JOF55_004885</name>
</gene>
<organism evidence="2 3">
    <name type="scientific">Haloactinomyces albus</name>
    <dbReference type="NCBI Taxonomy" id="1352928"/>
    <lineage>
        <taxon>Bacteria</taxon>
        <taxon>Bacillati</taxon>
        <taxon>Actinomycetota</taxon>
        <taxon>Actinomycetes</taxon>
        <taxon>Actinopolysporales</taxon>
        <taxon>Actinopolysporaceae</taxon>
        <taxon>Haloactinomyces</taxon>
    </lineage>
</organism>
<dbReference type="Proteomes" id="UP001180845">
    <property type="component" value="Unassembled WGS sequence"/>
</dbReference>
<evidence type="ECO:0000313" key="3">
    <source>
        <dbReference type="Proteomes" id="UP001180845"/>
    </source>
</evidence>
<proteinExistence type="predicted"/>
<dbReference type="NCBIfam" id="NF038083">
    <property type="entry name" value="CU044_5270_fam"/>
    <property type="match status" value="1"/>
</dbReference>
<evidence type="ECO:0008006" key="4">
    <source>
        <dbReference type="Google" id="ProtNLM"/>
    </source>
</evidence>
<evidence type="ECO:0000256" key="1">
    <source>
        <dbReference type="SAM" id="MobiDB-lite"/>
    </source>
</evidence>
<dbReference type="RefSeq" id="WP_310279001.1">
    <property type="nucleotide sequence ID" value="NZ_JAVDXW010000002.1"/>
</dbReference>
<feature type="compositionally biased region" description="Basic and acidic residues" evidence="1">
    <location>
        <begin position="223"/>
        <end position="237"/>
    </location>
</feature>
<keyword evidence="3" id="KW-1185">Reference proteome</keyword>
<name>A0AAE3ZGR9_9ACTN</name>